<dbReference type="OrthoDB" id="2014201at2759"/>
<comment type="caution">
    <text evidence="2">The sequence shown here is derived from an EMBL/GenBank/DDBJ whole genome shotgun (WGS) entry which is preliminary data.</text>
</comment>
<reference evidence="2" key="1">
    <citation type="submission" date="2021-03" db="EMBL/GenBank/DDBJ databases">
        <authorList>
            <person name="Tagirdzhanova G."/>
        </authorList>
    </citation>
    <scope>NUCLEOTIDE SEQUENCE</scope>
</reference>
<dbReference type="AlphaFoldDB" id="A0A8H3INH4"/>
<evidence type="ECO:0000313" key="2">
    <source>
        <dbReference type="EMBL" id="CAF9921665.1"/>
    </source>
</evidence>
<sequence length="407" mass="45848">MLSPTSQRPSQRTLTTSAVVVVTIIIILLTLYNLGDTRVVSGGSPVQLSGDEKDTARISTFDAAKSTTLSNTPGTKQDVVKIPTGSPSLSAKAATSAIHLAISSAPAAPNEPRRAFVTFLEADTGTNHGDEAQGTDPDNEDIYFVATRVLGYQLMHQPETRTNTSIPYVVVVSNDVSQSKRARLEKDGAKVVVVDSISDPEWLNTKQQYQGVMTKLRVFQQTEYEKMLYMDADMLVTRRMDAIFEDTGTKIQHPKKDMDTKKETAPLPSSFMLAGQAQQLDRVHKYPPDPSLEWMCSGFMVFKPSQEIFEYYASILERENSFDPMFPDQNLLNYAHRWDGPMPWTNVYYKWTSTYPTIKEYAMGAAALHEKYWLDINRMEDEGQDILGDMWLEVKRDMEAFYRDNNG</sequence>
<organism evidence="2 3">
    <name type="scientific">Alectoria fallacina</name>
    <dbReference type="NCBI Taxonomy" id="1903189"/>
    <lineage>
        <taxon>Eukaryota</taxon>
        <taxon>Fungi</taxon>
        <taxon>Dikarya</taxon>
        <taxon>Ascomycota</taxon>
        <taxon>Pezizomycotina</taxon>
        <taxon>Lecanoromycetes</taxon>
        <taxon>OSLEUM clade</taxon>
        <taxon>Lecanoromycetidae</taxon>
        <taxon>Lecanorales</taxon>
        <taxon>Lecanorineae</taxon>
        <taxon>Parmeliaceae</taxon>
        <taxon>Alectoria</taxon>
    </lineage>
</organism>
<keyword evidence="3" id="KW-1185">Reference proteome</keyword>
<keyword evidence="1" id="KW-0472">Membrane</keyword>
<dbReference type="Proteomes" id="UP000664203">
    <property type="component" value="Unassembled WGS sequence"/>
</dbReference>
<gene>
    <name evidence="2" type="ORF">ALECFALPRED_001850</name>
</gene>
<proteinExistence type="predicted"/>
<accession>A0A8H3INH4</accession>
<dbReference type="EMBL" id="CAJPDR010000148">
    <property type="protein sequence ID" value="CAF9921665.1"/>
    <property type="molecule type" value="Genomic_DNA"/>
</dbReference>
<dbReference type="InterPro" id="IPR050587">
    <property type="entry name" value="GNT1/Glycosyltrans_8"/>
</dbReference>
<dbReference type="Gene3D" id="3.90.550.10">
    <property type="entry name" value="Spore Coat Polysaccharide Biosynthesis Protein SpsA, Chain A"/>
    <property type="match status" value="1"/>
</dbReference>
<keyword evidence="1" id="KW-0812">Transmembrane</keyword>
<evidence type="ECO:0008006" key="4">
    <source>
        <dbReference type="Google" id="ProtNLM"/>
    </source>
</evidence>
<dbReference type="SUPFAM" id="SSF53448">
    <property type="entry name" value="Nucleotide-diphospho-sugar transferases"/>
    <property type="match status" value="1"/>
</dbReference>
<protein>
    <recommendedName>
        <fullName evidence="4">Glycosyltransferase family 8 protein</fullName>
    </recommendedName>
</protein>
<keyword evidence="1" id="KW-1133">Transmembrane helix</keyword>
<feature type="transmembrane region" description="Helical" evidence="1">
    <location>
        <begin position="12"/>
        <end position="32"/>
    </location>
</feature>
<evidence type="ECO:0000313" key="3">
    <source>
        <dbReference type="Proteomes" id="UP000664203"/>
    </source>
</evidence>
<dbReference type="PANTHER" id="PTHR11183">
    <property type="entry name" value="GLYCOGENIN SUBFAMILY MEMBER"/>
    <property type="match status" value="1"/>
</dbReference>
<name>A0A8H3INH4_9LECA</name>
<dbReference type="InterPro" id="IPR029044">
    <property type="entry name" value="Nucleotide-diphossugar_trans"/>
</dbReference>
<evidence type="ECO:0000256" key="1">
    <source>
        <dbReference type="SAM" id="Phobius"/>
    </source>
</evidence>